<dbReference type="EMBL" id="LR798401">
    <property type="protein sequence ID" value="CAB5229340.1"/>
    <property type="molecule type" value="Genomic_DNA"/>
</dbReference>
<evidence type="ECO:0000313" key="2">
    <source>
        <dbReference type="EMBL" id="CAB5229340.1"/>
    </source>
</evidence>
<name>A0A6J7XMZ4_9CAUD</name>
<organism evidence="2">
    <name type="scientific">uncultured Caudovirales phage</name>
    <dbReference type="NCBI Taxonomy" id="2100421"/>
    <lineage>
        <taxon>Viruses</taxon>
        <taxon>Duplodnaviria</taxon>
        <taxon>Heunggongvirae</taxon>
        <taxon>Uroviricota</taxon>
        <taxon>Caudoviricetes</taxon>
        <taxon>Peduoviridae</taxon>
        <taxon>Maltschvirus</taxon>
        <taxon>Maltschvirus maltsch</taxon>
    </lineage>
</organism>
<sequence>MTRDEIIIRIHREGAIKEVCQKIGRHLSDDLYSEVIIILLEYPNLIELYNNSNGSFNYFVVRIINTMYNSPRHPFYEKYRKKLPQQEKQINTINEKIRFEIDLEKTMRTIESIRVKQAIKQQFPTEIVLFELYLKSGCIRSVEKQTRIPRSTIHRAITSITNDVKKEMKL</sequence>
<evidence type="ECO:0000313" key="1">
    <source>
        <dbReference type="EMBL" id="CAB4177843.1"/>
    </source>
</evidence>
<accession>A0A6J7XMZ4</accession>
<dbReference type="EMBL" id="LR796962">
    <property type="protein sequence ID" value="CAB4177843.1"/>
    <property type="molecule type" value="Genomic_DNA"/>
</dbReference>
<proteinExistence type="predicted"/>
<reference evidence="2" key="1">
    <citation type="submission" date="2020-05" db="EMBL/GenBank/DDBJ databases">
        <authorList>
            <person name="Chiriac C."/>
            <person name="Salcher M."/>
            <person name="Ghai R."/>
            <person name="Kavagutti S V."/>
        </authorList>
    </citation>
    <scope>NUCLEOTIDE SEQUENCE</scope>
</reference>
<gene>
    <name evidence="1" type="ORF">UFOVP1015_6</name>
    <name evidence="2" type="ORF">UFOVP1551_37</name>
</gene>
<protein>
    <submittedName>
        <fullName evidence="2">Uncharacterized protein</fullName>
    </submittedName>
</protein>